<dbReference type="SUPFAM" id="SSF69635">
    <property type="entry name" value="Type III secretory system chaperone-like"/>
    <property type="match status" value="1"/>
</dbReference>
<proteinExistence type="predicted"/>
<organism evidence="1 2">
    <name type="scientific">Desulfomicrobium norvegicum (strain DSM 1741 / NCIMB 8310)</name>
    <name type="common">Desulfovibrio baculatus (strain Norway 4)</name>
    <name type="synonym">Desulfovibrio desulfuricans (strain Norway 4)</name>
    <dbReference type="NCBI Taxonomy" id="52561"/>
    <lineage>
        <taxon>Bacteria</taxon>
        <taxon>Pseudomonadati</taxon>
        <taxon>Thermodesulfobacteriota</taxon>
        <taxon>Desulfovibrionia</taxon>
        <taxon>Desulfovibrionales</taxon>
        <taxon>Desulfomicrobiaceae</taxon>
        <taxon>Desulfomicrobium</taxon>
    </lineage>
</organism>
<name>A0A8G2F687_DESNO</name>
<dbReference type="RefSeq" id="WP_092194671.1">
    <property type="nucleotide sequence ID" value="NZ_FOTO01000024.1"/>
</dbReference>
<dbReference type="AlphaFoldDB" id="A0A8G2F687"/>
<comment type="caution">
    <text evidence="1">The sequence shown here is derived from an EMBL/GenBank/DDBJ whole genome shotgun (WGS) entry which is preliminary data.</text>
</comment>
<dbReference type="Gene3D" id="3.30.1460.10">
    <property type="match status" value="1"/>
</dbReference>
<dbReference type="GO" id="GO:0030254">
    <property type="term" value="P:protein secretion by the type III secretion system"/>
    <property type="evidence" value="ECO:0007669"/>
    <property type="project" value="InterPro"/>
</dbReference>
<dbReference type="Pfam" id="PF05932">
    <property type="entry name" value="CesT"/>
    <property type="match status" value="1"/>
</dbReference>
<evidence type="ECO:0000313" key="2">
    <source>
        <dbReference type="Proteomes" id="UP000199581"/>
    </source>
</evidence>
<sequence length="150" mass="15459">MDTVEKALGAFGEQMGIPSLAFDASGACALSFDDVVVNLELVRDKERLFAFTVITTLPDESAVAAALCQYGLEQNLGLAISGAGIVGLSQQHGLIYANSVGLDALALGGLEAFLESHVNTAEGLREAAREIGAETPGADSAYLSGMALRV</sequence>
<accession>A0A8G2F687</accession>
<dbReference type="OrthoDB" id="5455207at2"/>
<gene>
    <name evidence="1" type="ORF">SAMN05421830_12410</name>
</gene>
<dbReference type="EMBL" id="FOTO01000024">
    <property type="protein sequence ID" value="SFM23514.1"/>
    <property type="molecule type" value="Genomic_DNA"/>
</dbReference>
<dbReference type="InterPro" id="IPR010261">
    <property type="entry name" value="Tir_chaperone"/>
</dbReference>
<evidence type="ECO:0000313" key="1">
    <source>
        <dbReference type="EMBL" id="SFM23514.1"/>
    </source>
</evidence>
<keyword evidence="2" id="KW-1185">Reference proteome</keyword>
<protein>
    <submittedName>
        <fullName evidence="1">Tir chaperone protein (CesT) family protein</fullName>
    </submittedName>
</protein>
<reference evidence="1 2" key="1">
    <citation type="submission" date="2016-10" db="EMBL/GenBank/DDBJ databases">
        <authorList>
            <person name="Varghese N."/>
            <person name="Submissions S."/>
        </authorList>
    </citation>
    <scope>NUCLEOTIDE SEQUENCE [LARGE SCALE GENOMIC DNA]</scope>
    <source>
        <strain evidence="1 2">DSM 1741</strain>
    </source>
</reference>
<dbReference type="Proteomes" id="UP000199581">
    <property type="component" value="Unassembled WGS sequence"/>
</dbReference>